<evidence type="ECO:0000256" key="1">
    <source>
        <dbReference type="ARBA" id="ARBA00004442"/>
    </source>
</evidence>
<protein>
    <submittedName>
        <fullName evidence="8">TonB-dependent receptor</fullName>
    </submittedName>
</protein>
<dbReference type="Pfam" id="PF00593">
    <property type="entry name" value="TonB_dep_Rec_b-barrel"/>
    <property type="match status" value="1"/>
</dbReference>
<feature type="compositionally biased region" description="Polar residues" evidence="5">
    <location>
        <begin position="168"/>
        <end position="180"/>
    </location>
</feature>
<dbReference type="InterPro" id="IPR012910">
    <property type="entry name" value="Plug_dom"/>
</dbReference>
<dbReference type="RefSeq" id="WP_182999221.1">
    <property type="nucleotide sequence ID" value="NZ_JABEQJ010000037.1"/>
</dbReference>
<keyword evidence="2 4" id="KW-0472">Membrane</keyword>
<dbReference type="Proteomes" id="UP000589085">
    <property type="component" value="Unassembled WGS sequence"/>
</dbReference>
<dbReference type="Gene3D" id="2.40.170.20">
    <property type="entry name" value="TonB-dependent receptor, beta-barrel domain"/>
    <property type="match status" value="1"/>
</dbReference>
<feature type="domain" description="TonB-dependent receptor plug" evidence="7">
    <location>
        <begin position="95"/>
        <end position="188"/>
    </location>
</feature>
<dbReference type="InterPro" id="IPR000531">
    <property type="entry name" value="Beta-barrel_TonB"/>
</dbReference>
<dbReference type="InterPro" id="IPR036942">
    <property type="entry name" value="Beta-barrel_TonB_sf"/>
</dbReference>
<evidence type="ECO:0000259" key="6">
    <source>
        <dbReference type="Pfam" id="PF00593"/>
    </source>
</evidence>
<feature type="region of interest" description="Disordered" evidence="5">
    <location>
        <begin position="161"/>
        <end position="180"/>
    </location>
</feature>
<keyword evidence="4" id="KW-0798">TonB box</keyword>
<comment type="similarity">
    <text evidence="4">Belongs to the TonB-dependent receptor family.</text>
</comment>
<proteinExistence type="inferred from homology"/>
<feature type="region of interest" description="Disordered" evidence="5">
    <location>
        <begin position="52"/>
        <end position="72"/>
    </location>
</feature>
<gene>
    <name evidence="8" type="ORF">HLH48_19935</name>
</gene>
<name>A0A7W4IGF2_9PROT</name>
<feature type="domain" description="TonB-dependent receptor-like beta-barrel" evidence="6">
    <location>
        <begin position="306"/>
        <end position="770"/>
    </location>
</feature>
<keyword evidence="8" id="KW-0675">Receptor</keyword>
<dbReference type="Gene3D" id="2.170.130.10">
    <property type="entry name" value="TonB-dependent receptor, plug domain"/>
    <property type="match status" value="1"/>
</dbReference>
<evidence type="ECO:0000256" key="2">
    <source>
        <dbReference type="ARBA" id="ARBA00023136"/>
    </source>
</evidence>
<sequence>MPGAILSTPEGPTIMSYYSRRISKLCLLSTSALFLLNPYAGNARPVDKAVASGHKVGQKTVPSSTRRNPVPDAEEVTVSGFSRTVKGGGGVLITNAPKNIEGVSRDYISRQSGASTAVDLIKYQPSLNSSTTDSSGMIGGQLISRGLSDADMAITVDGVAPNSGAGHATQNFETEDTQSVQYTPGPVDLALPITSAAIGGLEQSPIMPASKAGGFTDFSYGTNNLSREYIRLESGEIGNSGIKAFYSMSHSHARNWQGAGTGNRIHMDFGAYIPVGRSSFLRPLVSWNYQSPVAVPKQPTATQFHDDKNGRAGGDSYHLTSFYDPSNPGLYYATNQYRYNQIQADMPVHLNITSLLDIDIKPYLAYQSGHWNMGGGAFIGPTGTVGGQSVPLSVGPAGPILTSPVPGSSTWNNSGPKGGVVAETTWHVARNAHVNVGYWYEQYHDNQRWVDSVLNADGSVPNPDNLARALFVRTGDVSYKYTFNITHAASVINAFFVQGRWSGLENRLNIEGGVKVVHETLGNDQVSNGTSTTQSITSPIPQILMSYKIDRNDQVYVNGSGNFRLPDPGSLAKFYDASTGTYVGTQSNLKPEYVISEAVGFRHNGKYIYANVEFFNYSITNRLISTNVSIGGTAVPATINGGNQTSRGVDVTLSGRRVYGFTPYVSFEYLHATEDSNIQTTAIDGSPDYLRTKGKRAVQAPRYTANFGLNYDDGVFFGDLGLHYNSSQYASFMNDEKMPGYFTDSLGIGVRFKNFQYFKAPVFKLNLNNITGSFLRTGVASVINNARQTVGVNGNLIASSGAATYYLYPRFNITGTISTAF</sequence>
<dbReference type="SUPFAM" id="SSF56935">
    <property type="entry name" value="Porins"/>
    <property type="match status" value="1"/>
</dbReference>
<comment type="subcellular location">
    <subcellularLocation>
        <location evidence="1 4">Cell outer membrane</location>
    </subcellularLocation>
</comment>
<dbReference type="EMBL" id="JABEQJ010000037">
    <property type="protein sequence ID" value="MBB2162398.1"/>
    <property type="molecule type" value="Genomic_DNA"/>
</dbReference>
<evidence type="ECO:0000256" key="3">
    <source>
        <dbReference type="ARBA" id="ARBA00023237"/>
    </source>
</evidence>
<comment type="caution">
    <text evidence="8">The sequence shown here is derived from an EMBL/GenBank/DDBJ whole genome shotgun (WGS) entry which is preliminary data.</text>
</comment>
<organism evidence="8 9">
    <name type="scientific">Gluconacetobacter sacchari</name>
    <dbReference type="NCBI Taxonomy" id="92759"/>
    <lineage>
        <taxon>Bacteria</taxon>
        <taxon>Pseudomonadati</taxon>
        <taxon>Pseudomonadota</taxon>
        <taxon>Alphaproteobacteria</taxon>
        <taxon>Acetobacterales</taxon>
        <taxon>Acetobacteraceae</taxon>
        <taxon>Gluconacetobacter</taxon>
    </lineage>
</organism>
<keyword evidence="3" id="KW-0998">Cell outer membrane</keyword>
<evidence type="ECO:0000259" key="7">
    <source>
        <dbReference type="Pfam" id="PF07715"/>
    </source>
</evidence>
<accession>A0A7W4IGF2</accession>
<reference evidence="8 9" key="1">
    <citation type="submission" date="2020-04" db="EMBL/GenBank/DDBJ databases">
        <title>Description of novel Gluconacetobacter.</title>
        <authorList>
            <person name="Sombolestani A."/>
        </authorList>
    </citation>
    <scope>NUCLEOTIDE SEQUENCE [LARGE SCALE GENOMIC DNA]</scope>
    <source>
        <strain evidence="8 9">LMG 19747</strain>
    </source>
</reference>
<dbReference type="Pfam" id="PF07715">
    <property type="entry name" value="Plug"/>
    <property type="match status" value="1"/>
</dbReference>
<evidence type="ECO:0000313" key="9">
    <source>
        <dbReference type="Proteomes" id="UP000589085"/>
    </source>
</evidence>
<evidence type="ECO:0000256" key="5">
    <source>
        <dbReference type="SAM" id="MobiDB-lite"/>
    </source>
</evidence>
<evidence type="ECO:0000313" key="8">
    <source>
        <dbReference type="EMBL" id="MBB2162398.1"/>
    </source>
</evidence>
<dbReference type="InterPro" id="IPR037066">
    <property type="entry name" value="Plug_dom_sf"/>
</dbReference>
<evidence type="ECO:0000256" key="4">
    <source>
        <dbReference type="RuleBase" id="RU003357"/>
    </source>
</evidence>
<dbReference type="AlphaFoldDB" id="A0A7W4IGF2"/>
<dbReference type="GO" id="GO:0009279">
    <property type="term" value="C:cell outer membrane"/>
    <property type="evidence" value="ECO:0007669"/>
    <property type="project" value="UniProtKB-SubCell"/>
</dbReference>